<evidence type="ECO:0000313" key="2">
    <source>
        <dbReference type="EMBL" id="QCD94067.1"/>
    </source>
</evidence>
<feature type="compositionally biased region" description="Low complexity" evidence="1">
    <location>
        <begin position="1"/>
        <end position="18"/>
    </location>
</feature>
<dbReference type="Proteomes" id="UP000501690">
    <property type="component" value="Linkage Group LG5"/>
</dbReference>
<evidence type="ECO:0000256" key="1">
    <source>
        <dbReference type="SAM" id="MobiDB-lite"/>
    </source>
</evidence>
<dbReference type="AlphaFoldDB" id="A0A4D6LZH9"/>
<accession>A0A4D6LZH9</accession>
<sequence>MSSASSSVSLSSSGSGSERSGGDGSSRSNSGSGGQLVGVGRIPMETITETRENPPKEVLWLNCIHILERNISRDIVALERLYMRLPFDDLIMGVLRLLNVAPTQLHPNNWAYLQAFQREKLSLTDREVVDTLMKFNDKMPTKSLVRVYNSIHPIVDIEGHMAQVGKKNLNIFQALRKEKTTKVKAAGNTEVPNLQDPLVEVHVHGGSKRKAEVRT</sequence>
<proteinExistence type="predicted"/>
<dbReference type="EMBL" id="CP039349">
    <property type="protein sequence ID" value="QCD94067.1"/>
    <property type="molecule type" value="Genomic_DNA"/>
</dbReference>
<reference evidence="2 3" key="1">
    <citation type="submission" date="2019-04" db="EMBL/GenBank/DDBJ databases">
        <title>An improved genome assembly and genetic linkage map for asparagus bean, Vigna unguiculata ssp. sesquipedialis.</title>
        <authorList>
            <person name="Xia Q."/>
            <person name="Zhang R."/>
            <person name="Dong Y."/>
        </authorList>
    </citation>
    <scope>NUCLEOTIDE SEQUENCE [LARGE SCALE GENOMIC DNA]</scope>
    <source>
        <tissue evidence="2">Leaf</tissue>
    </source>
</reference>
<evidence type="ECO:0000313" key="3">
    <source>
        <dbReference type="Proteomes" id="UP000501690"/>
    </source>
</evidence>
<protein>
    <submittedName>
        <fullName evidence="2">Uncharacterized protein</fullName>
    </submittedName>
</protein>
<gene>
    <name evidence="2" type="ORF">DEO72_LG5g2145</name>
</gene>
<feature type="region of interest" description="Disordered" evidence="1">
    <location>
        <begin position="1"/>
        <end position="39"/>
    </location>
</feature>
<organism evidence="2 3">
    <name type="scientific">Vigna unguiculata</name>
    <name type="common">Cowpea</name>
    <dbReference type="NCBI Taxonomy" id="3917"/>
    <lineage>
        <taxon>Eukaryota</taxon>
        <taxon>Viridiplantae</taxon>
        <taxon>Streptophyta</taxon>
        <taxon>Embryophyta</taxon>
        <taxon>Tracheophyta</taxon>
        <taxon>Spermatophyta</taxon>
        <taxon>Magnoliopsida</taxon>
        <taxon>eudicotyledons</taxon>
        <taxon>Gunneridae</taxon>
        <taxon>Pentapetalae</taxon>
        <taxon>rosids</taxon>
        <taxon>fabids</taxon>
        <taxon>Fabales</taxon>
        <taxon>Fabaceae</taxon>
        <taxon>Papilionoideae</taxon>
        <taxon>50 kb inversion clade</taxon>
        <taxon>NPAAA clade</taxon>
        <taxon>indigoferoid/millettioid clade</taxon>
        <taxon>Phaseoleae</taxon>
        <taxon>Vigna</taxon>
    </lineage>
</organism>
<keyword evidence="3" id="KW-1185">Reference proteome</keyword>
<name>A0A4D6LZH9_VIGUN</name>